<comment type="caution">
    <text evidence="3">The sequence shown here is derived from an EMBL/GenBank/DDBJ whole genome shotgun (WGS) entry which is preliminary data.</text>
</comment>
<reference evidence="3" key="2">
    <citation type="submission" date="2021-09" db="EMBL/GenBank/DDBJ databases">
        <authorList>
            <person name="Jia N."/>
            <person name="Wang J."/>
            <person name="Shi W."/>
            <person name="Du L."/>
            <person name="Sun Y."/>
            <person name="Zhan W."/>
            <person name="Jiang J."/>
            <person name="Wang Q."/>
            <person name="Zhang B."/>
            <person name="Ji P."/>
            <person name="Sakyi L.B."/>
            <person name="Cui X."/>
            <person name="Yuan T."/>
            <person name="Jiang B."/>
            <person name="Yang W."/>
            <person name="Lam T.T.-Y."/>
            <person name="Chang Q."/>
            <person name="Ding S."/>
            <person name="Wang X."/>
            <person name="Zhu J."/>
            <person name="Ruan X."/>
            <person name="Zhao L."/>
            <person name="Wei J."/>
            <person name="Que T."/>
            <person name="Du C."/>
            <person name="Cheng J."/>
            <person name="Dai P."/>
            <person name="Han X."/>
            <person name="Huang E."/>
            <person name="Gao Y."/>
            <person name="Liu J."/>
            <person name="Shao H."/>
            <person name="Ye R."/>
            <person name="Li L."/>
            <person name="Wei W."/>
            <person name="Wang X."/>
            <person name="Wang C."/>
            <person name="Huo Q."/>
            <person name="Li W."/>
            <person name="Guo W."/>
            <person name="Chen H."/>
            <person name="Chen S."/>
            <person name="Zhou L."/>
            <person name="Zhou L."/>
            <person name="Ni X."/>
            <person name="Tian J."/>
            <person name="Zhou Y."/>
            <person name="Sheng Y."/>
            <person name="Liu T."/>
            <person name="Pan Y."/>
            <person name="Xia L."/>
            <person name="Li J."/>
            <person name="Zhao F."/>
            <person name="Cao W."/>
        </authorList>
    </citation>
    <scope>NUCLEOTIDE SEQUENCE</scope>
    <source>
        <strain evidence="3">Rmic-2018</strain>
        <tissue evidence="3">Larvae</tissue>
    </source>
</reference>
<proteinExistence type="predicted"/>
<accession>A0A9J6DV99</accession>
<evidence type="ECO:0000256" key="1">
    <source>
        <dbReference type="SAM" id="Coils"/>
    </source>
</evidence>
<protein>
    <submittedName>
        <fullName evidence="3">Uncharacterized protein</fullName>
    </submittedName>
</protein>
<evidence type="ECO:0000313" key="4">
    <source>
        <dbReference type="Proteomes" id="UP000821866"/>
    </source>
</evidence>
<keyword evidence="4" id="KW-1185">Reference proteome</keyword>
<feature type="region of interest" description="Disordered" evidence="2">
    <location>
        <begin position="151"/>
        <end position="173"/>
    </location>
</feature>
<feature type="compositionally biased region" description="Polar residues" evidence="2">
    <location>
        <begin position="27"/>
        <end position="40"/>
    </location>
</feature>
<reference evidence="3" key="1">
    <citation type="journal article" date="2020" name="Cell">
        <title>Large-Scale Comparative Analyses of Tick Genomes Elucidate Their Genetic Diversity and Vector Capacities.</title>
        <authorList>
            <consortium name="Tick Genome and Microbiome Consortium (TIGMIC)"/>
            <person name="Jia N."/>
            <person name="Wang J."/>
            <person name="Shi W."/>
            <person name="Du L."/>
            <person name="Sun Y."/>
            <person name="Zhan W."/>
            <person name="Jiang J.F."/>
            <person name="Wang Q."/>
            <person name="Zhang B."/>
            <person name="Ji P."/>
            <person name="Bell-Sakyi L."/>
            <person name="Cui X.M."/>
            <person name="Yuan T.T."/>
            <person name="Jiang B.G."/>
            <person name="Yang W.F."/>
            <person name="Lam T.T."/>
            <person name="Chang Q.C."/>
            <person name="Ding S.J."/>
            <person name="Wang X.J."/>
            <person name="Zhu J.G."/>
            <person name="Ruan X.D."/>
            <person name="Zhao L."/>
            <person name="Wei J.T."/>
            <person name="Ye R.Z."/>
            <person name="Que T.C."/>
            <person name="Du C.H."/>
            <person name="Zhou Y.H."/>
            <person name="Cheng J.X."/>
            <person name="Dai P.F."/>
            <person name="Guo W.B."/>
            <person name="Han X.H."/>
            <person name="Huang E.J."/>
            <person name="Li L.F."/>
            <person name="Wei W."/>
            <person name="Gao Y.C."/>
            <person name="Liu J.Z."/>
            <person name="Shao H.Z."/>
            <person name="Wang X."/>
            <person name="Wang C.C."/>
            <person name="Yang T.C."/>
            <person name="Huo Q.B."/>
            <person name="Li W."/>
            <person name="Chen H.Y."/>
            <person name="Chen S.E."/>
            <person name="Zhou L.G."/>
            <person name="Ni X.B."/>
            <person name="Tian J.H."/>
            <person name="Sheng Y."/>
            <person name="Liu T."/>
            <person name="Pan Y.S."/>
            <person name="Xia L.Y."/>
            <person name="Li J."/>
            <person name="Zhao F."/>
            <person name="Cao W.C."/>
        </authorList>
    </citation>
    <scope>NUCLEOTIDE SEQUENCE</scope>
    <source>
        <strain evidence="3">Rmic-2018</strain>
    </source>
</reference>
<dbReference type="EMBL" id="JABSTU010000007">
    <property type="protein sequence ID" value="KAH8025849.1"/>
    <property type="molecule type" value="Genomic_DNA"/>
</dbReference>
<keyword evidence="1" id="KW-0175">Coiled coil</keyword>
<feature type="compositionally biased region" description="Basic residues" evidence="2">
    <location>
        <begin position="54"/>
        <end position="63"/>
    </location>
</feature>
<name>A0A9J6DV99_RHIMP</name>
<feature type="compositionally biased region" description="Basic residues" evidence="2">
    <location>
        <begin position="94"/>
        <end position="116"/>
    </location>
</feature>
<dbReference type="AlphaFoldDB" id="A0A9J6DV99"/>
<feature type="compositionally biased region" description="Polar residues" evidence="2">
    <location>
        <begin position="156"/>
        <end position="171"/>
    </location>
</feature>
<gene>
    <name evidence="3" type="ORF">HPB51_012881</name>
</gene>
<feature type="coiled-coil region" evidence="1">
    <location>
        <begin position="207"/>
        <end position="252"/>
    </location>
</feature>
<evidence type="ECO:0000313" key="3">
    <source>
        <dbReference type="EMBL" id="KAH8025849.1"/>
    </source>
</evidence>
<organism evidence="3 4">
    <name type="scientific">Rhipicephalus microplus</name>
    <name type="common">Cattle tick</name>
    <name type="synonym">Boophilus microplus</name>
    <dbReference type="NCBI Taxonomy" id="6941"/>
    <lineage>
        <taxon>Eukaryota</taxon>
        <taxon>Metazoa</taxon>
        <taxon>Ecdysozoa</taxon>
        <taxon>Arthropoda</taxon>
        <taxon>Chelicerata</taxon>
        <taxon>Arachnida</taxon>
        <taxon>Acari</taxon>
        <taxon>Parasitiformes</taxon>
        <taxon>Ixodida</taxon>
        <taxon>Ixodoidea</taxon>
        <taxon>Ixodidae</taxon>
        <taxon>Rhipicephalinae</taxon>
        <taxon>Rhipicephalus</taxon>
        <taxon>Boophilus</taxon>
    </lineage>
</organism>
<feature type="compositionally biased region" description="Polar residues" evidence="2">
    <location>
        <begin position="81"/>
        <end position="91"/>
    </location>
</feature>
<sequence length="259" mass="28500">MPSSTLVDELLTPGTQILQARMMGQTNVASCDGSHPTSDPNCPRRARQTPNKAWVRKALKKKQRELQPPSTSTACKDMATTGHSQVSTQGTLRARSKSRSRSRRKSQTRSKSRSRSRGASMRPPEKRPPDQTAPPSQHPYKKALLTNASAKVAQDPTETQRISAQTTSTQAPREVCRAADLPQLVIAHTSLSTPSPLTTSSSASDPLVEIARLRRDMKARCEHLQKQMDALVADMGTSMQAALNRIERQEEELRIGITE</sequence>
<dbReference type="Proteomes" id="UP000821866">
    <property type="component" value="Unassembled WGS sequence"/>
</dbReference>
<feature type="region of interest" description="Disordered" evidence="2">
    <location>
        <begin position="27"/>
        <end position="139"/>
    </location>
</feature>
<evidence type="ECO:0000256" key="2">
    <source>
        <dbReference type="SAM" id="MobiDB-lite"/>
    </source>
</evidence>